<dbReference type="InterPro" id="IPR037401">
    <property type="entry name" value="SnoaL-like"/>
</dbReference>
<evidence type="ECO:0000259" key="1">
    <source>
        <dbReference type="Pfam" id="PF12680"/>
    </source>
</evidence>
<dbReference type="Gene3D" id="3.10.450.50">
    <property type="match status" value="1"/>
</dbReference>
<dbReference type="EMBL" id="JAUSWJ010000001">
    <property type="protein sequence ID" value="MDQ0517059.1"/>
    <property type="molecule type" value="Genomic_DNA"/>
</dbReference>
<dbReference type="InterPro" id="IPR032710">
    <property type="entry name" value="NTF2-like_dom_sf"/>
</dbReference>
<accession>A0ABU0M7W6</accession>
<sequence>MTALDTAATARRYFAAFQSADRDAMEALLAPGFAFTSPFDDHIDRAAWFERCWPFAGSFRFAAAMRVHGGEDEVVVLYETEDKPGGTFRNAECFRFDADGRIRSIDVYFGFLPPAMIAAMRAAAG</sequence>
<protein>
    <submittedName>
        <fullName evidence="2">Ketosteroid isomerase-like protein</fullName>
    </submittedName>
</protein>
<dbReference type="RefSeq" id="WP_266278778.1">
    <property type="nucleotide sequence ID" value="NZ_JAPKNF010000001.1"/>
</dbReference>
<organism evidence="2 3">
    <name type="scientific">Kaistia geumhonensis</name>
    <dbReference type="NCBI Taxonomy" id="410839"/>
    <lineage>
        <taxon>Bacteria</taxon>
        <taxon>Pseudomonadati</taxon>
        <taxon>Pseudomonadota</taxon>
        <taxon>Alphaproteobacteria</taxon>
        <taxon>Hyphomicrobiales</taxon>
        <taxon>Kaistiaceae</taxon>
        <taxon>Kaistia</taxon>
    </lineage>
</organism>
<dbReference type="Proteomes" id="UP001223743">
    <property type="component" value="Unassembled WGS sequence"/>
</dbReference>
<evidence type="ECO:0000313" key="3">
    <source>
        <dbReference type="Proteomes" id="UP001223743"/>
    </source>
</evidence>
<evidence type="ECO:0000313" key="2">
    <source>
        <dbReference type="EMBL" id="MDQ0517059.1"/>
    </source>
</evidence>
<keyword evidence="3" id="KW-1185">Reference proteome</keyword>
<comment type="caution">
    <text evidence="2">The sequence shown here is derived from an EMBL/GenBank/DDBJ whole genome shotgun (WGS) entry which is preliminary data.</text>
</comment>
<name>A0ABU0M7W6_9HYPH</name>
<dbReference type="SUPFAM" id="SSF54427">
    <property type="entry name" value="NTF2-like"/>
    <property type="match status" value="1"/>
</dbReference>
<dbReference type="Pfam" id="PF12680">
    <property type="entry name" value="SnoaL_2"/>
    <property type="match status" value="1"/>
</dbReference>
<feature type="domain" description="SnoaL-like" evidence="1">
    <location>
        <begin position="10"/>
        <end position="104"/>
    </location>
</feature>
<reference evidence="2 3" key="1">
    <citation type="submission" date="2023-07" db="EMBL/GenBank/DDBJ databases">
        <title>Genomic Encyclopedia of Type Strains, Phase IV (KMG-IV): sequencing the most valuable type-strain genomes for metagenomic binning, comparative biology and taxonomic classification.</title>
        <authorList>
            <person name="Goeker M."/>
        </authorList>
    </citation>
    <scope>NUCLEOTIDE SEQUENCE [LARGE SCALE GENOMIC DNA]</scope>
    <source>
        <strain evidence="2 3">B1-1</strain>
    </source>
</reference>
<proteinExistence type="predicted"/>
<gene>
    <name evidence="2" type="ORF">QO015_002672</name>
</gene>